<dbReference type="GeneID" id="93444952"/>
<evidence type="ECO:0000313" key="2">
    <source>
        <dbReference type="EMBL" id="ANI18894.1"/>
    </source>
</evidence>
<organism evidence="2 3">
    <name type="scientific">Pseudomonas citronellolis</name>
    <dbReference type="NCBI Taxonomy" id="53408"/>
    <lineage>
        <taxon>Bacteria</taxon>
        <taxon>Pseudomonadati</taxon>
        <taxon>Pseudomonadota</taxon>
        <taxon>Gammaproteobacteria</taxon>
        <taxon>Pseudomonadales</taxon>
        <taxon>Pseudomonadaceae</taxon>
        <taxon>Pseudomonas</taxon>
    </lineage>
</organism>
<feature type="signal peptide" evidence="1">
    <location>
        <begin position="1"/>
        <end position="23"/>
    </location>
</feature>
<name>A0A1A9KN11_9PSED</name>
<keyword evidence="1" id="KW-0732">Signal</keyword>
<gene>
    <name evidence="2" type="ORF">A9C11_33105</name>
</gene>
<dbReference type="AlphaFoldDB" id="A0A1A9KN11"/>
<evidence type="ECO:0000313" key="3">
    <source>
        <dbReference type="Proteomes" id="UP000077748"/>
    </source>
</evidence>
<proteinExistence type="predicted"/>
<dbReference type="RefSeq" id="WP_010792785.1">
    <property type="nucleotide sequence ID" value="NZ_CP015879.1"/>
</dbReference>
<evidence type="ECO:0000256" key="1">
    <source>
        <dbReference type="SAM" id="SignalP"/>
    </source>
</evidence>
<evidence type="ECO:0008006" key="4">
    <source>
        <dbReference type="Google" id="ProtNLM"/>
    </source>
</evidence>
<keyword evidence="2" id="KW-0614">Plasmid</keyword>
<accession>A0A1A9KN11</accession>
<protein>
    <recommendedName>
        <fullName evidence="4">DUF5666 domain-containing protein</fullName>
    </recommendedName>
</protein>
<feature type="chain" id="PRO_5008391931" description="DUF5666 domain-containing protein" evidence="1">
    <location>
        <begin position="24"/>
        <end position="180"/>
    </location>
</feature>
<geneLocation type="plasmid" evidence="3">
    <name>prbl16</name>
</geneLocation>
<reference evidence="2 3" key="1">
    <citation type="submission" date="2016-05" db="EMBL/GenBank/DDBJ databases">
        <title>Genome Sequence of Pseudomonas citronellolis Strain SJTE-3, an Estrogens and Persistent Organic Pollutants degradation strain.</title>
        <authorList>
            <person name="Liang R."/>
        </authorList>
    </citation>
    <scope>NUCLEOTIDE SEQUENCE [LARGE SCALE GENOMIC DNA]</scope>
    <source>
        <strain evidence="2 3">SJTE-3</strain>
        <plasmid evidence="3">Plasmid prbl16</plasmid>
    </source>
</reference>
<dbReference type="EMBL" id="CP015879">
    <property type="protein sequence ID" value="ANI18894.1"/>
    <property type="molecule type" value="Genomic_DNA"/>
</dbReference>
<dbReference type="Proteomes" id="UP000077748">
    <property type="component" value="Plasmid pRBL16"/>
</dbReference>
<sequence length="180" mass="19325">MPKLPMLALAAVAAAVISVPASAGDRITIQTEVTKGGVVLSSGTQEISKGATAHFNDGRFKEIDTNVTVTCREGISRWLNPFKPACDKPTREKEKVPVGFMADITAREASDDKFAVSVDGSYVQVLEEQKLKLGDTELESASFRIQSLNSSMVVMANSEVEIANGIGADEIKLKVKVQRL</sequence>